<keyword evidence="2" id="KW-0732">Signal</keyword>
<evidence type="ECO:0000256" key="1">
    <source>
        <dbReference type="SAM" id="MobiDB-lite"/>
    </source>
</evidence>
<sequence>MTELFILSFDLIPFIASVIFNTQDDARPVKRSSHLKTTGTRLNEPRRAQSHSTYTRGHISTPEVYLGGRSLKSHLSLDGSINNNSSAKLSTAIQPSKKEKMSTLIIILRPSLAIPNMWKIQIDGLHEDQMAKLTKKIEHVKFKREYVSNLISIRWRIETNKCESVMPMTHIAPLVNVFETWGYKLLSCEKGVDYESDIIFWTLVREDQVKSRKIRRNKQ</sequence>
<dbReference type="EMBL" id="CAJVCH010006657">
    <property type="protein sequence ID" value="CAG7659382.1"/>
    <property type="molecule type" value="Genomic_DNA"/>
</dbReference>
<comment type="caution">
    <text evidence="3">The sequence shown here is derived from an EMBL/GenBank/DDBJ whole genome shotgun (WGS) entry which is preliminary data.</text>
</comment>
<accession>A0A8J2JCM1</accession>
<keyword evidence="4" id="KW-1185">Reference proteome</keyword>
<dbReference type="AlphaFoldDB" id="A0A8J2JCM1"/>
<feature type="region of interest" description="Disordered" evidence="1">
    <location>
        <begin position="29"/>
        <end position="55"/>
    </location>
</feature>
<feature type="signal peptide" evidence="2">
    <location>
        <begin position="1"/>
        <end position="17"/>
    </location>
</feature>
<organism evidence="3 4">
    <name type="scientific">Allacma fusca</name>
    <dbReference type="NCBI Taxonomy" id="39272"/>
    <lineage>
        <taxon>Eukaryota</taxon>
        <taxon>Metazoa</taxon>
        <taxon>Ecdysozoa</taxon>
        <taxon>Arthropoda</taxon>
        <taxon>Hexapoda</taxon>
        <taxon>Collembola</taxon>
        <taxon>Symphypleona</taxon>
        <taxon>Sminthuridae</taxon>
        <taxon>Allacma</taxon>
    </lineage>
</organism>
<reference evidence="3" key="1">
    <citation type="submission" date="2021-06" db="EMBL/GenBank/DDBJ databases">
        <authorList>
            <person name="Hodson N. C."/>
            <person name="Mongue J. A."/>
            <person name="Jaron S. K."/>
        </authorList>
    </citation>
    <scope>NUCLEOTIDE SEQUENCE</scope>
</reference>
<evidence type="ECO:0000256" key="2">
    <source>
        <dbReference type="SAM" id="SignalP"/>
    </source>
</evidence>
<feature type="chain" id="PRO_5035275178" evidence="2">
    <location>
        <begin position="18"/>
        <end position="219"/>
    </location>
</feature>
<gene>
    <name evidence="3" type="ORF">AFUS01_LOCUS1202</name>
</gene>
<dbReference type="Proteomes" id="UP000708208">
    <property type="component" value="Unassembled WGS sequence"/>
</dbReference>
<evidence type="ECO:0000313" key="3">
    <source>
        <dbReference type="EMBL" id="CAG7659382.1"/>
    </source>
</evidence>
<protein>
    <submittedName>
        <fullName evidence="3">Uncharacterized protein</fullName>
    </submittedName>
</protein>
<evidence type="ECO:0000313" key="4">
    <source>
        <dbReference type="Proteomes" id="UP000708208"/>
    </source>
</evidence>
<name>A0A8J2JCM1_9HEXA</name>
<proteinExistence type="predicted"/>